<dbReference type="STRING" id="48709.A0A1D2MJC8"/>
<accession>A0A1D2MJC8</accession>
<reference evidence="8 9" key="1">
    <citation type="journal article" date="2016" name="Genome Biol. Evol.">
        <title>Gene Family Evolution Reflects Adaptation to Soil Environmental Stressors in the Genome of the Collembolan Orchesella cincta.</title>
        <authorList>
            <person name="Faddeeva-Vakhrusheva A."/>
            <person name="Derks M.F."/>
            <person name="Anvar S.Y."/>
            <person name="Agamennone V."/>
            <person name="Suring W."/>
            <person name="Smit S."/>
            <person name="van Straalen N.M."/>
            <person name="Roelofs D."/>
        </authorList>
    </citation>
    <scope>NUCLEOTIDE SEQUENCE [LARGE SCALE GENOMIC DNA]</scope>
    <source>
        <tissue evidence="8">Mixed pool</tissue>
    </source>
</reference>
<evidence type="ECO:0000313" key="8">
    <source>
        <dbReference type="EMBL" id="ODM93137.1"/>
    </source>
</evidence>
<evidence type="ECO:0000313" key="9">
    <source>
        <dbReference type="Proteomes" id="UP000094527"/>
    </source>
</evidence>
<keyword evidence="3 5" id="KW-0863">Zinc-finger</keyword>
<dbReference type="PANTHER" id="PTHR45686:SF4">
    <property type="entry name" value="ADP-RIBOSYLATION FACTOR GTPASE ACTIVATING PROTEIN 3, ISOFORM H"/>
    <property type="match status" value="1"/>
</dbReference>
<feature type="domain" description="Arf-GAP" evidence="7">
    <location>
        <begin position="1"/>
        <end position="108"/>
    </location>
</feature>
<feature type="compositionally biased region" description="Basic and acidic residues" evidence="6">
    <location>
        <begin position="311"/>
        <end position="323"/>
    </location>
</feature>
<gene>
    <name evidence="8" type="ORF">Ocin01_13542</name>
</gene>
<dbReference type="GO" id="GO:0005096">
    <property type="term" value="F:GTPase activator activity"/>
    <property type="evidence" value="ECO:0007669"/>
    <property type="project" value="UniProtKB-KW"/>
</dbReference>
<dbReference type="OrthoDB" id="983479at2759"/>
<dbReference type="Gene3D" id="1.10.220.150">
    <property type="entry name" value="Arf GTPase activating protein"/>
    <property type="match status" value="1"/>
</dbReference>
<keyword evidence="2" id="KW-0479">Metal-binding</keyword>
<evidence type="ECO:0000256" key="5">
    <source>
        <dbReference type="PROSITE-ProRule" id="PRU00288"/>
    </source>
</evidence>
<dbReference type="OMA" id="ANDFMSQ"/>
<feature type="region of interest" description="Disordered" evidence="6">
    <location>
        <begin position="300"/>
        <end position="330"/>
    </location>
</feature>
<dbReference type="PANTHER" id="PTHR45686">
    <property type="entry name" value="ADP-RIBOSYLATION FACTOR GTPASE ACTIVATING PROTEIN 3, ISOFORM H-RELATED"/>
    <property type="match status" value="1"/>
</dbReference>
<dbReference type="PRINTS" id="PR00405">
    <property type="entry name" value="REVINTRACTNG"/>
</dbReference>
<evidence type="ECO:0000259" key="7">
    <source>
        <dbReference type="PROSITE" id="PS50115"/>
    </source>
</evidence>
<evidence type="ECO:0000256" key="1">
    <source>
        <dbReference type="ARBA" id="ARBA00022468"/>
    </source>
</evidence>
<dbReference type="InterPro" id="IPR037278">
    <property type="entry name" value="ARFGAP/RecO"/>
</dbReference>
<dbReference type="InterPro" id="IPR038508">
    <property type="entry name" value="ArfGAP_dom_sf"/>
</dbReference>
<evidence type="ECO:0000256" key="4">
    <source>
        <dbReference type="ARBA" id="ARBA00022833"/>
    </source>
</evidence>
<dbReference type="GO" id="GO:0000139">
    <property type="term" value="C:Golgi membrane"/>
    <property type="evidence" value="ECO:0007669"/>
    <property type="project" value="GOC"/>
</dbReference>
<proteinExistence type="predicted"/>
<dbReference type="AlphaFoldDB" id="A0A1D2MJC8"/>
<feature type="region of interest" description="Disordered" evidence="6">
    <location>
        <begin position="249"/>
        <end position="270"/>
    </location>
</feature>
<dbReference type="PROSITE" id="PS50115">
    <property type="entry name" value="ARFGAP"/>
    <property type="match status" value="1"/>
</dbReference>
<feature type="compositionally biased region" description="Polar residues" evidence="6">
    <location>
        <begin position="106"/>
        <end position="125"/>
    </location>
</feature>
<keyword evidence="9" id="KW-1185">Reference proteome</keyword>
<dbReference type="SMART" id="SM00105">
    <property type="entry name" value="ArfGap"/>
    <property type="match status" value="1"/>
</dbReference>
<dbReference type="EMBL" id="LJIJ01001068">
    <property type="protein sequence ID" value="ODM93137.1"/>
    <property type="molecule type" value="Genomic_DNA"/>
</dbReference>
<comment type="caution">
    <text evidence="8">The sequence shown here is derived from an EMBL/GenBank/DDBJ whole genome shotgun (WGS) entry which is preliminary data.</text>
</comment>
<keyword evidence="4" id="KW-0862">Zinc</keyword>
<dbReference type="Proteomes" id="UP000094527">
    <property type="component" value="Unassembled WGS sequence"/>
</dbReference>
<evidence type="ECO:0000256" key="6">
    <source>
        <dbReference type="SAM" id="MobiDB-lite"/>
    </source>
</evidence>
<evidence type="ECO:0000256" key="3">
    <source>
        <dbReference type="ARBA" id="ARBA00022771"/>
    </source>
</evidence>
<dbReference type="CDD" id="cd08959">
    <property type="entry name" value="ArfGap_ArfGap1_like"/>
    <property type="match status" value="1"/>
</dbReference>
<dbReference type="SUPFAM" id="SSF57863">
    <property type="entry name" value="ArfGap/RecO-like zinc finger"/>
    <property type="match status" value="1"/>
</dbReference>
<sequence>MSDACFDCSAKAPTWASVSYGIFICIDCSALHRSLGVHLSFVRSTQLDTSWTWAQLRRMELGGNANAHEFFSQHFAESTDIQLKYNARAAQLYKEKLNQLVEKRPTSSGSSPSVAPEATGSSLSSPPIRKSTMVGFGGKRVGAKKKVGGLGLKVKADDFSAIQKEIEMREQREDAQVQARMDAGKKRVEDEERQMVAMSLTYHEVISKHQKPKKGAELEGKRAEQVERLGMGILHGNRGITHSALSEMKEIKQESPNPSRSSPRGDRKKTEDFFDAYEILETSNERESSFLPWFESNSNPNAVSVEDDQDLDLKPKKDVDKPKVSVSTRNGDETAAQKMFGNAKAISSSQMFGDRKDDDHGASWNRSRFEGKSSISSSEYFGTADATGSRRNSSGAALQEALQNLDLDDMKQSFRQGVTKVAGKLGQVMSSFQERYGNV</sequence>
<feature type="region of interest" description="Disordered" evidence="6">
    <location>
        <begin position="346"/>
        <end position="395"/>
    </location>
</feature>
<organism evidence="8 9">
    <name type="scientific">Orchesella cincta</name>
    <name type="common">Springtail</name>
    <name type="synonym">Podura cincta</name>
    <dbReference type="NCBI Taxonomy" id="48709"/>
    <lineage>
        <taxon>Eukaryota</taxon>
        <taxon>Metazoa</taxon>
        <taxon>Ecdysozoa</taxon>
        <taxon>Arthropoda</taxon>
        <taxon>Hexapoda</taxon>
        <taxon>Collembola</taxon>
        <taxon>Entomobryomorpha</taxon>
        <taxon>Entomobryoidea</taxon>
        <taxon>Orchesellidae</taxon>
        <taxon>Orchesellinae</taxon>
        <taxon>Orchesella</taxon>
    </lineage>
</organism>
<feature type="compositionally biased region" description="Basic and acidic residues" evidence="6">
    <location>
        <begin position="353"/>
        <end position="371"/>
    </location>
</feature>
<feature type="region of interest" description="Disordered" evidence="6">
    <location>
        <begin position="102"/>
        <end position="136"/>
    </location>
</feature>
<name>A0A1D2MJC8_ORCCI</name>
<keyword evidence="1" id="KW-0343">GTPase activation</keyword>
<dbReference type="InterPro" id="IPR001164">
    <property type="entry name" value="ArfGAP_dom"/>
</dbReference>
<dbReference type="GO" id="GO:0048205">
    <property type="term" value="P:COPI coating of Golgi vesicle"/>
    <property type="evidence" value="ECO:0007669"/>
    <property type="project" value="TreeGrafter"/>
</dbReference>
<dbReference type="Pfam" id="PF01412">
    <property type="entry name" value="ArfGap"/>
    <property type="match status" value="1"/>
</dbReference>
<dbReference type="GO" id="GO:0008270">
    <property type="term" value="F:zinc ion binding"/>
    <property type="evidence" value="ECO:0007669"/>
    <property type="project" value="UniProtKB-KW"/>
</dbReference>
<protein>
    <submittedName>
        <fullName evidence="8">ADP-ribosylation factor GTPase-activating protein 2</fullName>
    </submittedName>
</protein>
<evidence type="ECO:0000256" key="2">
    <source>
        <dbReference type="ARBA" id="ARBA00022723"/>
    </source>
</evidence>